<dbReference type="CDD" id="cd14728">
    <property type="entry name" value="Ere-like"/>
    <property type="match status" value="1"/>
</dbReference>
<proteinExistence type="predicted"/>
<dbReference type="RefSeq" id="WP_263342124.1">
    <property type="nucleotide sequence ID" value="NZ_JAGSYH010000009.1"/>
</dbReference>
<keyword evidence="1" id="KW-0378">Hydrolase</keyword>
<dbReference type="PANTHER" id="PTHR31299:SF0">
    <property type="entry name" value="ESTERASE, PUTATIVE (AFU_ORTHOLOGUE AFUA_1G05850)-RELATED"/>
    <property type="match status" value="1"/>
</dbReference>
<dbReference type="EMBL" id="JBHSPH010000009">
    <property type="protein sequence ID" value="MFC5864388.1"/>
    <property type="molecule type" value="Genomic_DNA"/>
</dbReference>
<dbReference type="Gene3D" id="3.40.1660.10">
    <property type="entry name" value="EreA-like (biosynthetic domain)"/>
    <property type="match status" value="1"/>
</dbReference>
<keyword evidence="2" id="KW-1185">Reference proteome</keyword>
<protein>
    <submittedName>
        <fullName evidence="1">Erythromycin esterase family protein</fullName>
        <ecNumber evidence="1">3.1.1.-</ecNumber>
    </submittedName>
</protein>
<dbReference type="InterPro" id="IPR052036">
    <property type="entry name" value="Hydrolase/PRTase-associated"/>
</dbReference>
<evidence type="ECO:0000313" key="1">
    <source>
        <dbReference type="EMBL" id="MFC5864388.1"/>
    </source>
</evidence>
<comment type="caution">
    <text evidence="1">The sequence shown here is derived from an EMBL/GenBank/DDBJ whole genome shotgun (WGS) entry which is preliminary data.</text>
</comment>
<dbReference type="PANTHER" id="PTHR31299">
    <property type="entry name" value="ESTERASE, PUTATIVE (AFU_ORTHOLOGUE AFUA_1G05850)-RELATED"/>
    <property type="match status" value="1"/>
</dbReference>
<evidence type="ECO:0000313" key="2">
    <source>
        <dbReference type="Proteomes" id="UP001596091"/>
    </source>
</evidence>
<sequence length="410" mass="46213">MNGTAGSHLSKIRRLFFLLPLMVAIACVSVRVQSTDVKNIDLVEHALCGKSVAMLGESPVHGFGETLEFKVELVHRLVQECHYNALFIESGMYDFVHIEALSATGRDVTDAMISSAIGGLWSNEEVQPLVPFLEEKMKTGSFVLRGLDDQIGRDSYASRGMSSDLVRYLFGDERSRCLGILQKHMGWQYSDDAPYGPTDKAKIVGCLEEIRGKLSQPEVKQQREAEEDKAMIASLERNLARNFTEDDFTKNDQEVKWDNDRDRSMYLNFKEQFSQLPRGSKVIVWAATVHLAKTLTNVNGFKGTVPFGFYIEKDFGDRAYALGFSAYSGEYAFVHQPVRQLDIAPDASLEGLAFAHNSFNEIFLSKKELQRYSSVAARPLGNRFESMRWDKVVDGLVVFRKEHAPAWLSH</sequence>
<dbReference type="SUPFAM" id="SSF159501">
    <property type="entry name" value="EreA/ChaN-like"/>
    <property type="match status" value="1"/>
</dbReference>
<organism evidence="1 2">
    <name type="scientific">Acidicapsa dinghuensis</name>
    <dbReference type="NCBI Taxonomy" id="2218256"/>
    <lineage>
        <taxon>Bacteria</taxon>
        <taxon>Pseudomonadati</taxon>
        <taxon>Acidobacteriota</taxon>
        <taxon>Terriglobia</taxon>
        <taxon>Terriglobales</taxon>
        <taxon>Acidobacteriaceae</taxon>
        <taxon>Acidicapsa</taxon>
    </lineage>
</organism>
<dbReference type="GO" id="GO:0016787">
    <property type="term" value="F:hydrolase activity"/>
    <property type="evidence" value="ECO:0007669"/>
    <property type="project" value="UniProtKB-KW"/>
</dbReference>
<dbReference type="InterPro" id="IPR007815">
    <property type="entry name" value="Emycin_Estase"/>
</dbReference>
<reference evidence="2" key="1">
    <citation type="journal article" date="2019" name="Int. J. Syst. Evol. Microbiol.">
        <title>The Global Catalogue of Microorganisms (GCM) 10K type strain sequencing project: providing services to taxonomists for standard genome sequencing and annotation.</title>
        <authorList>
            <consortium name="The Broad Institute Genomics Platform"/>
            <consortium name="The Broad Institute Genome Sequencing Center for Infectious Disease"/>
            <person name="Wu L."/>
            <person name="Ma J."/>
        </authorList>
    </citation>
    <scope>NUCLEOTIDE SEQUENCE [LARGE SCALE GENOMIC DNA]</scope>
    <source>
        <strain evidence="2">JCM 4087</strain>
    </source>
</reference>
<dbReference type="Pfam" id="PF05139">
    <property type="entry name" value="Erythro_esteras"/>
    <property type="match status" value="1"/>
</dbReference>
<gene>
    <name evidence="1" type="ORF">ACFPT7_18930</name>
</gene>
<dbReference type="Proteomes" id="UP001596091">
    <property type="component" value="Unassembled WGS sequence"/>
</dbReference>
<dbReference type="EC" id="3.1.1.-" evidence="1"/>
<name>A0ABW1EN61_9BACT</name>
<accession>A0ABW1EN61</accession>